<dbReference type="SUPFAM" id="SSF49899">
    <property type="entry name" value="Concanavalin A-like lectins/glucanases"/>
    <property type="match status" value="1"/>
</dbReference>
<organism evidence="3 4">
    <name type="scientific">Pterulicium gracile</name>
    <dbReference type="NCBI Taxonomy" id="1884261"/>
    <lineage>
        <taxon>Eukaryota</taxon>
        <taxon>Fungi</taxon>
        <taxon>Dikarya</taxon>
        <taxon>Basidiomycota</taxon>
        <taxon>Agaricomycotina</taxon>
        <taxon>Agaricomycetes</taxon>
        <taxon>Agaricomycetidae</taxon>
        <taxon>Agaricales</taxon>
        <taxon>Pleurotineae</taxon>
        <taxon>Pterulaceae</taxon>
        <taxon>Pterulicium</taxon>
    </lineage>
</organism>
<dbReference type="EMBL" id="ML178873">
    <property type="protein sequence ID" value="TFK95827.1"/>
    <property type="molecule type" value="Genomic_DNA"/>
</dbReference>
<dbReference type="PANTHER" id="PTHR10963:SF24">
    <property type="entry name" value="GLYCOSIDASE C21B10.07-RELATED"/>
    <property type="match status" value="1"/>
</dbReference>
<dbReference type="GO" id="GO:0009251">
    <property type="term" value="P:glucan catabolic process"/>
    <property type="evidence" value="ECO:0007669"/>
    <property type="project" value="TreeGrafter"/>
</dbReference>
<feature type="domain" description="GH16" evidence="2">
    <location>
        <begin position="37"/>
        <end position="284"/>
    </location>
</feature>
<dbReference type="Gene3D" id="2.60.120.200">
    <property type="match status" value="1"/>
</dbReference>
<evidence type="ECO:0000313" key="4">
    <source>
        <dbReference type="Proteomes" id="UP000305067"/>
    </source>
</evidence>
<keyword evidence="4" id="KW-1185">Reference proteome</keyword>
<dbReference type="InterPro" id="IPR013320">
    <property type="entry name" value="ConA-like_dom_sf"/>
</dbReference>
<keyword evidence="1" id="KW-0732">Signal</keyword>
<dbReference type="InterPro" id="IPR000757">
    <property type="entry name" value="Beta-glucanase-like"/>
</dbReference>
<protein>
    <submittedName>
        <fullName evidence="3">Endo-1,3(4)-beta-glucanase-like protein</fullName>
    </submittedName>
</protein>
<dbReference type="PROSITE" id="PS51762">
    <property type="entry name" value="GH16_2"/>
    <property type="match status" value="1"/>
</dbReference>
<dbReference type="CDD" id="cd02181">
    <property type="entry name" value="GH16_fungal_Lam16A_glucanase"/>
    <property type="match status" value="1"/>
</dbReference>
<accession>A0A5C3Q3S7</accession>
<dbReference type="Pfam" id="PF26113">
    <property type="entry name" value="GH16_XgeA"/>
    <property type="match status" value="1"/>
</dbReference>
<dbReference type="PANTHER" id="PTHR10963">
    <property type="entry name" value="GLYCOSYL HYDROLASE-RELATED"/>
    <property type="match status" value="1"/>
</dbReference>
<evidence type="ECO:0000313" key="3">
    <source>
        <dbReference type="EMBL" id="TFK95827.1"/>
    </source>
</evidence>
<dbReference type="InterPro" id="IPR050546">
    <property type="entry name" value="Glycosyl_Hydrlase_16"/>
</dbReference>
<dbReference type="Proteomes" id="UP000305067">
    <property type="component" value="Unassembled WGS sequence"/>
</dbReference>
<sequence length="314" mass="34569">MFLSTAFLALASMLGSAQAATYRRTDSVQGTQFNDWFDYQNIRDPTNGRVNYVDRNTAISQNLTFAGGDTFILRADSTRVVQANQAGRDSVRIRSKKTFSTHVAVFDVRHMPQGCGTWPAIWETLEAGWPNGGEVDILEGVNDVGPNAATLHTTPGCTMPAHAAQGMTGSWKQMDCNWLVNGNAGCGAYMRERRSYGPAFNQNGGGVYALERAPNYMKVWFWPRGVAPPRDIGTANVNPDTWGAPEVYFPDTQCNLREKFAANHIIINLTLCGDWAGAVYPGTCPSNCVNHVNTNPGAFREAYFDFKSINIYQL</sequence>
<gene>
    <name evidence="3" type="ORF">BDV98DRAFT_555949</name>
</gene>
<dbReference type="OrthoDB" id="192832at2759"/>
<feature type="chain" id="PRO_5022757983" evidence="1">
    <location>
        <begin position="20"/>
        <end position="314"/>
    </location>
</feature>
<dbReference type="AlphaFoldDB" id="A0A5C3Q3S7"/>
<evidence type="ECO:0000259" key="2">
    <source>
        <dbReference type="PROSITE" id="PS51762"/>
    </source>
</evidence>
<dbReference type="GO" id="GO:0004553">
    <property type="term" value="F:hydrolase activity, hydrolyzing O-glycosyl compounds"/>
    <property type="evidence" value="ECO:0007669"/>
    <property type="project" value="InterPro"/>
</dbReference>
<dbReference type="STRING" id="1884261.A0A5C3Q3S7"/>
<feature type="signal peptide" evidence="1">
    <location>
        <begin position="1"/>
        <end position="19"/>
    </location>
</feature>
<reference evidence="3 4" key="1">
    <citation type="journal article" date="2019" name="Nat. Ecol. Evol.">
        <title>Megaphylogeny resolves global patterns of mushroom evolution.</title>
        <authorList>
            <person name="Varga T."/>
            <person name="Krizsan K."/>
            <person name="Foldi C."/>
            <person name="Dima B."/>
            <person name="Sanchez-Garcia M."/>
            <person name="Sanchez-Ramirez S."/>
            <person name="Szollosi G.J."/>
            <person name="Szarkandi J.G."/>
            <person name="Papp V."/>
            <person name="Albert L."/>
            <person name="Andreopoulos W."/>
            <person name="Angelini C."/>
            <person name="Antonin V."/>
            <person name="Barry K.W."/>
            <person name="Bougher N.L."/>
            <person name="Buchanan P."/>
            <person name="Buyck B."/>
            <person name="Bense V."/>
            <person name="Catcheside P."/>
            <person name="Chovatia M."/>
            <person name="Cooper J."/>
            <person name="Damon W."/>
            <person name="Desjardin D."/>
            <person name="Finy P."/>
            <person name="Geml J."/>
            <person name="Haridas S."/>
            <person name="Hughes K."/>
            <person name="Justo A."/>
            <person name="Karasinski D."/>
            <person name="Kautmanova I."/>
            <person name="Kiss B."/>
            <person name="Kocsube S."/>
            <person name="Kotiranta H."/>
            <person name="LaButti K.M."/>
            <person name="Lechner B.E."/>
            <person name="Liimatainen K."/>
            <person name="Lipzen A."/>
            <person name="Lukacs Z."/>
            <person name="Mihaltcheva S."/>
            <person name="Morgado L.N."/>
            <person name="Niskanen T."/>
            <person name="Noordeloos M.E."/>
            <person name="Ohm R.A."/>
            <person name="Ortiz-Santana B."/>
            <person name="Ovrebo C."/>
            <person name="Racz N."/>
            <person name="Riley R."/>
            <person name="Savchenko A."/>
            <person name="Shiryaev A."/>
            <person name="Soop K."/>
            <person name="Spirin V."/>
            <person name="Szebenyi C."/>
            <person name="Tomsovsky M."/>
            <person name="Tulloss R.E."/>
            <person name="Uehling J."/>
            <person name="Grigoriev I.V."/>
            <person name="Vagvolgyi C."/>
            <person name="Papp T."/>
            <person name="Martin F.M."/>
            <person name="Miettinen O."/>
            <person name="Hibbett D.S."/>
            <person name="Nagy L.G."/>
        </authorList>
    </citation>
    <scope>NUCLEOTIDE SEQUENCE [LARGE SCALE GENOMIC DNA]</scope>
    <source>
        <strain evidence="3 4">CBS 309.79</strain>
    </source>
</reference>
<name>A0A5C3Q3S7_9AGAR</name>
<proteinExistence type="predicted"/>
<evidence type="ECO:0000256" key="1">
    <source>
        <dbReference type="SAM" id="SignalP"/>
    </source>
</evidence>